<feature type="region of interest" description="Disordered" evidence="1">
    <location>
        <begin position="861"/>
        <end position="938"/>
    </location>
</feature>
<feature type="compositionally biased region" description="Basic and acidic residues" evidence="1">
    <location>
        <begin position="891"/>
        <end position="916"/>
    </location>
</feature>
<proteinExistence type="predicted"/>
<feature type="region of interest" description="Disordered" evidence="1">
    <location>
        <begin position="156"/>
        <end position="176"/>
    </location>
</feature>
<dbReference type="OrthoDB" id="68076at2759"/>
<name>A0A8X8AFQ1_POPTO</name>
<feature type="region of interest" description="Disordered" evidence="1">
    <location>
        <begin position="97"/>
        <end position="120"/>
    </location>
</feature>
<protein>
    <recommendedName>
        <fullName evidence="2">Hpc2-related domain-containing protein</fullName>
    </recommendedName>
</protein>
<organism evidence="3 4">
    <name type="scientific">Populus tomentosa</name>
    <name type="common">Chinese white poplar</name>
    <dbReference type="NCBI Taxonomy" id="118781"/>
    <lineage>
        <taxon>Eukaryota</taxon>
        <taxon>Viridiplantae</taxon>
        <taxon>Streptophyta</taxon>
        <taxon>Embryophyta</taxon>
        <taxon>Tracheophyta</taxon>
        <taxon>Spermatophyta</taxon>
        <taxon>Magnoliopsida</taxon>
        <taxon>eudicotyledons</taxon>
        <taxon>Gunneridae</taxon>
        <taxon>Pentapetalae</taxon>
        <taxon>rosids</taxon>
        <taxon>fabids</taxon>
        <taxon>Malpighiales</taxon>
        <taxon>Salicaceae</taxon>
        <taxon>Saliceae</taxon>
        <taxon>Populus</taxon>
    </lineage>
</organism>
<dbReference type="Pfam" id="PF08729">
    <property type="entry name" value="HUN"/>
    <property type="match status" value="1"/>
</dbReference>
<dbReference type="Proteomes" id="UP000886885">
    <property type="component" value="Chromosome 2A"/>
</dbReference>
<feature type="compositionally biased region" description="Polar residues" evidence="1">
    <location>
        <begin position="928"/>
        <end position="938"/>
    </location>
</feature>
<evidence type="ECO:0000313" key="3">
    <source>
        <dbReference type="EMBL" id="KAG6786120.1"/>
    </source>
</evidence>
<evidence type="ECO:0000313" key="4">
    <source>
        <dbReference type="Proteomes" id="UP000886885"/>
    </source>
</evidence>
<keyword evidence="4" id="KW-1185">Reference proteome</keyword>
<accession>A0A8X8AFQ1</accession>
<feature type="region of interest" description="Disordered" evidence="1">
    <location>
        <begin position="262"/>
        <end position="324"/>
    </location>
</feature>
<feature type="region of interest" description="Disordered" evidence="1">
    <location>
        <begin position="379"/>
        <end position="442"/>
    </location>
</feature>
<dbReference type="PANTHER" id="PTHR21669:SF28">
    <property type="entry name" value="YEMANUCLEIN"/>
    <property type="match status" value="1"/>
</dbReference>
<gene>
    <name evidence="3" type="ORF">POTOM_007714</name>
</gene>
<dbReference type="PANTHER" id="PTHR21669">
    <property type="entry name" value="CAPZ-INTERACTING PROTEIN AND RELATED PROTEINS"/>
    <property type="match status" value="1"/>
</dbReference>
<feature type="region of interest" description="Disordered" evidence="1">
    <location>
        <begin position="208"/>
        <end position="232"/>
    </location>
</feature>
<sequence length="938" mass="104586">MTRPFPPSNSRICSGKKNARKLPKQKIFHSSVKPPRTVFASSRPTIPLPPSLSKKIKSLLGFLSSILSLFHVSRDLNYPILTQIPYPRILTRPCTVSMDEGSRRGGGEGGGESSSSRVTPSYVKLGDRQIFTVELRPGETTFVSWKKLMKDANKVNSRSAPAAPDPPPVNAHPNLESRIAPPQVTENEVKDDPPPNRFSAVIEKIERLYTGKDSSDDEDLMDAPDDDQYDTEDSFIDDAELDEYFEVDNSAIKHDGFFVNRGELERINEPPVVPNEKPKKRRRKDLLKAPNDSDDGHMSNKLVKLGKSAVEKMAPPPGKNSLNLSQNLTMISEQYESVKFQNQSNSPGISSKKKPAETKMKLDPSLSVKVLNSDAYASLEETTDNEKPKTGCVLPKNLTSKPKDASGFSESSNQKYHEKSAYVQPKSQSAKTLNHGDDLEPSVRLKEKNGVRELPDLNLNISDSKIYAQAAVSLHIFFSYNFFCIEIFLPKKNHSDSLYADMVSYSWEIVVKGFCHRTSHVHRKDGSSVRPKSSMLEKAIRELEKMVAESRPPGVENQETDASAQAIKRRLPTEIKLKLAKVARLAASQGKLSKELLNRLMSILGHLIQLRTLKRNLKIMINTGLSAKQEKDDRFQQIKKEVAEMIMTRIPSVESNALVQQAGASDDFQEMVSDERGGLKKKFSMDAVLEDKICDLYDLFVEGLDEDSGPQVRKLYVEVVLYFPCTFLELLCHSGNVCLVLIFFLFPSVIQLAQLWPSGLMDNHGIKRAICRAKERRRVMYIRNKDQDKIKSKKMLTPKQEEGVRIESGSVAQPHVQERLATDMVGPVLALARKPVPNSIAAAAQFPSPSANGLVLDKLKQEKPKGSSSNSMDGAKMGVDGALPKKKVKRKPEQELDGTHPRSEKLHPQSSGERHMSLKHASGLPQKLNLQSSAPPRF</sequence>
<feature type="domain" description="Hpc2-related" evidence="2">
    <location>
        <begin position="222"/>
        <end position="265"/>
    </location>
</feature>
<dbReference type="InterPro" id="IPR014840">
    <property type="entry name" value="HRD"/>
</dbReference>
<feature type="compositionally biased region" description="Acidic residues" evidence="1">
    <location>
        <begin position="215"/>
        <end position="232"/>
    </location>
</feature>
<dbReference type="EMBL" id="JAAWWB010000003">
    <property type="protein sequence ID" value="KAG6786120.1"/>
    <property type="molecule type" value="Genomic_DNA"/>
</dbReference>
<dbReference type="AlphaFoldDB" id="A0A8X8AFQ1"/>
<comment type="caution">
    <text evidence="3">The sequence shown here is derived from an EMBL/GenBank/DDBJ whole genome shotgun (WGS) entry which is preliminary data.</text>
</comment>
<evidence type="ECO:0000256" key="1">
    <source>
        <dbReference type="SAM" id="MobiDB-lite"/>
    </source>
</evidence>
<dbReference type="GO" id="GO:0006325">
    <property type="term" value="P:chromatin organization"/>
    <property type="evidence" value="ECO:0007669"/>
    <property type="project" value="TreeGrafter"/>
</dbReference>
<reference evidence="3" key="1">
    <citation type="journal article" date="2020" name="bioRxiv">
        <title>Hybrid origin of Populus tomentosa Carr. identified through genome sequencing and phylogenomic analysis.</title>
        <authorList>
            <person name="An X."/>
            <person name="Gao K."/>
            <person name="Chen Z."/>
            <person name="Li J."/>
            <person name="Yang X."/>
            <person name="Yang X."/>
            <person name="Zhou J."/>
            <person name="Guo T."/>
            <person name="Zhao T."/>
            <person name="Huang S."/>
            <person name="Miao D."/>
            <person name="Khan W.U."/>
            <person name="Rao P."/>
            <person name="Ye M."/>
            <person name="Lei B."/>
            <person name="Liao W."/>
            <person name="Wang J."/>
            <person name="Ji L."/>
            <person name="Li Y."/>
            <person name="Guo B."/>
            <person name="Mustafa N.S."/>
            <person name="Li S."/>
            <person name="Yun Q."/>
            <person name="Keller S.R."/>
            <person name="Mao J."/>
            <person name="Zhang R."/>
            <person name="Strauss S.H."/>
        </authorList>
    </citation>
    <scope>NUCLEOTIDE SEQUENCE</scope>
    <source>
        <strain evidence="3">GM15</strain>
        <tissue evidence="3">Leaf</tissue>
    </source>
</reference>
<feature type="region of interest" description="Disordered" evidence="1">
    <location>
        <begin position="339"/>
        <end position="365"/>
    </location>
</feature>
<feature type="compositionally biased region" description="Polar residues" evidence="1">
    <location>
        <begin position="339"/>
        <end position="349"/>
    </location>
</feature>
<evidence type="ECO:0000259" key="2">
    <source>
        <dbReference type="Pfam" id="PF08729"/>
    </source>
</evidence>
<dbReference type="GO" id="GO:0005634">
    <property type="term" value="C:nucleus"/>
    <property type="evidence" value="ECO:0007669"/>
    <property type="project" value="TreeGrafter"/>
</dbReference>
<feature type="region of interest" description="Disordered" evidence="1">
    <location>
        <begin position="1"/>
        <end position="20"/>
    </location>
</feature>